<dbReference type="Pfam" id="PF08241">
    <property type="entry name" value="Methyltransf_11"/>
    <property type="match status" value="1"/>
</dbReference>
<reference evidence="5" key="1">
    <citation type="submission" date="2019-01" db="EMBL/GenBank/DDBJ databases">
        <title>Genomic signatures and co-occurrence patterns of the ultra-small Saccharimodia (Patescibacteria phylum) suggest a symbiotic lifestyle.</title>
        <authorList>
            <person name="Lemos L."/>
            <person name="Medeiros J."/>
            <person name="Andreote F."/>
            <person name="Fernandes G."/>
            <person name="Varani A."/>
            <person name="Oliveira G."/>
            <person name="Pylro V."/>
        </authorList>
    </citation>
    <scope>NUCLEOTIDE SEQUENCE [LARGE SCALE GENOMIC DNA]</scope>
    <source>
        <strain evidence="5">AMD02</strain>
    </source>
</reference>
<sequence length="196" mass="21457">MIDFLESHYAPQNGLKALDLGCGGGRHSELLAAYGFDLDSVDVNPAMLEKTAVRLKAKNLEGNVQNGSILKLPFKDERFDIVVATGVLHQAKSIDEYKAAISELGRVTAPSGAVLLNIFTNDVWDDSYKTLDDTHNAVITKEGPGMTLLSKESFVQYMNDARFNLEVDYGVDIKQENTGARAVFRAVFRKEAKGAS</sequence>
<dbReference type="GO" id="GO:0032259">
    <property type="term" value="P:methylation"/>
    <property type="evidence" value="ECO:0007669"/>
    <property type="project" value="UniProtKB-KW"/>
</dbReference>
<evidence type="ECO:0000259" key="4">
    <source>
        <dbReference type="Pfam" id="PF08241"/>
    </source>
</evidence>
<dbReference type="PANTHER" id="PTHR43464">
    <property type="entry name" value="METHYLTRANSFERASE"/>
    <property type="match status" value="1"/>
</dbReference>
<dbReference type="AlphaFoldDB" id="A0A4Q0AHT2"/>
<gene>
    <name evidence="5" type="ORF">EOT05_02915</name>
</gene>
<keyword evidence="6" id="KW-1185">Reference proteome</keyword>
<evidence type="ECO:0000313" key="5">
    <source>
        <dbReference type="EMBL" id="RWZ78673.1"/>
    </source>
</evidence>
<name>A0A4Q0AHT2_9BACT</name>
<comment type="caution">
    <text evidence="5">The sequence shown here is derived from an EMBL/GenBank/DDBJ whole genome shotgun (WGS) entry which is preliminary data.</text>
</comment>
<accession>A0A4Q0AHT2</accession>
<organism evidence="5 6">
    <name type="scientific">Candidatus Microsaccharimonas sossegonensis</name>
    <dbReference type="NCBI Taxonomy" id="2506948"/>
    <lineage>
        <taxon>Bacteria</taxon>
        <taxon>Candidatus Saccharimonadota</taxon>
        <taxon>Candidatus Saccharimonadia</taxon>
        <taxon>Candidatus Saccharimonadales</taxon>
        <taxon>Candidatus Saccharimonadaceae</taxon>
        <taxon>Candidatus Microsaccharimonas</taxon>
    </lineage>
</organism>
<proteinExistence type="predicted"/>
<evidence type="ECO:0000256" key="3">
    <source>
        <dbReference type="ARBA" id="ARBA00022691"/>
    </source>
</evidence>
<dbReference type="SUPFAM" id="SSF53335">
    <property type="entry name" value="S-adenosyl-L-methionine-dependent methyltransferases"/>
    <property type="match status" value="1"/>
</dbReference>
<keyword evidence="3" id="KW-0949">S-adenosyl-L-methionine</keyword>
<feature type="domain" description="Methyltransferase type 11" evidence="4">
    <location>
        <begin position="18"/>
        <end position="115"/>
    </location>
</feature>
<dbReference type="Proteomes" id="UP000289257">
    <property type="component" value="Unassembled WGS sequence"/>
</dbReference>
<dbReference type="CDD" id="cd02440">
    <property type="entry name" value="AdoMet_MTases"/>
    <property type="match status" value="1"/>
</dbReference>
<keyword evidence="1 5" id="KW-0489">Methyltransferase</keyword>
<dbReference type="PANTHER" id="PTHR43464:SF19">
    <property type="entry name" value="UBIQUINONE BIOSYNTHESIS O-METHYLTRANSFERASE, MITOCHONDRIAL"/>
    <property type="match status" value="1"/>
</dbReference>
<dbReference type="GO" id="GO:0008757">
    <property type="term" value="F:S-adenosylmethionine-dependent methyltransferase activity"/>
    <property type="evidence" value="ECO:0007669"/>
    <property type="project" value="InterPro"/>
</dbReference>
<evidence type="ECO:0000256" key="1">
    <source>
        <dbReference type="ARBA" id="ARBA00022603"/>
    </source>
</evidence>
<evidence type="ECO:0000256" key="2">
    <source>
        <dbReference type="ARBA" id="ARBA00022679"/>
    </source>
</evidence>
<dbReference type="EMBL" id="SCKX01000001">
    <property type="protein sequence ID" value="RWZ78673.1"/>
    <property type="molecule type" value="Genomic_DNA"/>
</dbReference>
<dbReference type="InterPro" id="IPR029063">
    <property type="entry name" value="SAM-dependent_MTases_sf"/>
</dbReference>
<evidence type="ECO:0000313" key="6">
    <source>
        <dbReference type="Proteomes" id="UP000289257"/>
    </source>
</evidence>
<dbReference type="InterPro" id="IPR013216">
    <property type="entry name" value="Methyltransf_11"/>
</dbReference>
<dbReference type="Gene3D" id="3.40.50.150">
    <property type="entry name" value="Vaccinia Virus protein VP39"/>
    <property type="match status" value="1"/>
</dbReference>
<keyword evidence="2" id="KW-0808">Transferase</keyword>
<protein>
    <submittedName>
        <fullName evidence="5">Class I SAM-dependent methyltransferase</fullName>
    </submittedName>
</protein>